<dbReference type="PANTHER" id="PTHR46710">
    <property type="entry name" value="ARM REPEAT PROTEIN INTERACTING WITH ABF2"/>
    <property type="match status" value="1"/>
</dbReference>
<keyword evidence="2" id="KW-1185">Reference proteome</keyword>
<proteinExistence type="predicted"/>
<reference evidence="1 2" key="1">
    <citation type="journal article" date="2018" name="Front. Plant Sci.">
        <title>Red Clover (Trifolium pratense) and Zigzag Clover (T. medium) - A Picture of Genomic Similarities and Differences.</title>
        <authorList>
            <person name="Dluhosova J."/>
            <person name="Istvanek J."/>
            <person name="Nedelnik J."/>
            <person name="Repkova J."/>
        </authorList>
    </citation>
    <scope>NUCLEOTIDE SEQUENCE [LARGE SCALE GENOMIC DNA]</scope>
    <source>
        <strain evidence="2">cv. 10/8</strain>
        <tissue evidence="1">Leaf</tissue>
    </source>
</reference>
<feature type="non-terminal residue" evidence="1">
    <location>
        <position position="1"/>
    </location>
</feature>
<protein>
    <submittedName>
        <fullName evidence="1">ARM REPEAT PROTEIN INTERACTING WITH ABF2-like</fullName>
    </submittedName>
</protein>
<dbReference type="Proteomes" id="UP000265520">
    <property type="component" value="Unassembled WGS sequence"/>
</dbReference>
<sequence length="60" mass="6216">GLELLIGHLGLSCPKQQLEGAVALCKLANKAMALSPVDTAPPSLTPQVAFIYNLLSLQAS</sequence>
<accession>A0A392V4U0</accession>
<name>A0A392V4U0_9FABA</name>
<dbReference type="PANTHER" id="PTHR46710:SF1">
    <property type="entry name" value="ARM REPEAT PROTEIN INTERACTING WITH ABF2"/>
    <property type="match status" value="1"/>
</dbReference>
<dbReference type="InterPro" id="IPR044282">
    <property type="entry name" value="ABAP1/ARIA"/>
</dbReference>
<evidence type="ECO:0000313" key="1">
    <source>
        <dbReference type="EMBL" id="MCI82423.1"/>
    </source>
</evidence>
<dbReference type="AlphaFoldDB" id="A0A392V4U0"/>
<evidence type="ECO:0000313" key="2">
    <source>
        <dbReference type="Proteomes" id="UP000265520"/>
    </source>
</evidence>
<organism evidence="1 2">
    <name type="scientific">Trifolium medium</name>
    <dbReference type="NCBI Taxonomy" id="97028"/>
    <lineage>
        <taxon>Eukaryota</taxon>
        <taxon>Viridiplantae</taxon>
        <taxon>Streptophyta</taxon>
        <taxon>Embryophyta</taxon>
        <taxon>Tracheophyta</taxon>
        <taxon>Spermatophyta</taxon>
        <taxon>Magnoliopsida</taxon>
        <taxon>eudicotyledons</taxon>
        <taxon>Gunneridae</taxon>
        <taxon>Pentapetalae</taxon>
        <taxon>rosids</taxon>
        <taxon>fabids</taxon>
        <taxon>Fabales</taxon>
        <taxon>Fabaceae</taxon>
        <taxon>Papilionoideae</taxon>
        <taxon>50 kb inversion clade</taxon>
        <taxon>NPAAA clade</taxon>
        <taxon>Hologalegina</taxon>
        <taxon>IRL clade</taxon>
        <taxon>Trifolieae</taxon>
        <taxon>Trifolium</taxon>
    </lineage>
</organism>
<comment type="caution">
    <text evidence="1">The sequence shown here is derived from an EMBL/GenBank/DDBJ whole genome shotgun (WGS) entry which is preliminary data.</text>
</comment>
<dbReference type="EMBL" id="LXQA011043042">
    <property type="protein sequence ID" value="MCI82423.1"/>
    <property type="molecule type" value="Genomic_DNA"/>
</dbReference>